<protein>
    <recommendedName>
        <fullName evidence="8">Trophoblast glycoprotein</fullName>
    </recommendedName>
</protein>
<evidence type="ECO:0008006" key="8">
    <source>
        <dbReference type="Google" id="ProtNLM"/>
    </source>
</evidence>
<dbReference type="PANTHER" id="PTHR24364">
    <property type="entry name" value="LP06937P"/>
    <property type="match status" value="1"/>
</dbReference>
<dbReference type="OrthoDB" id="8861968at2759"/>
<feature type="transmembrane region" description="Helical" evidence="5">
    <location>
        <begin position="414"/>
        <end position="436"/>
    </location>
</feature>
<dbReference type="PROSITE" id="PS51450">
    <property type="entry name" value="LRR"/>
    <property type="match status" value="1"/>
</dbReference>
<dbReference type="Gene3D" id="3.80.10.10">
    <property type="entry name" value="Ribonuclease Inhibitor"/>
    <property type="match status" value="2"/>
</dbReference>
<accession>A0A8K0P6T8</accession>
<dbReference type="SUPFAM" id="SSF48371">
    <property type="entry name" value="ARM repeat"/>
    <property type="match status" value="1"/>
</dbReference>
<dbReference type="SUPFAM" id="SSF52058">
    <property type="entry name" value="L domain-like"/>
    <property type="match status" value="1"/>
</dbReference>
<sequence length="473" mass="52928">MSRPPESTGEDDVWQHGGHLCARHAPTVVDSMSPSLHLIPFLVAVSFALVHFACGKADHPRASSSHRGECPPAFKGLCTCGETQFQARNQFVVNCTNAMFTDTQPLAHLPKETQVLLYTGNNIPELKGNIFGEIDDETNEGVPYLRVVDLSNNGISTIRGKAFHRVSSVERLILNHNRIVLHRHKNHVRMFSNFANLRELHLTNAFANPTESDEDEDDDDDDDSDDDDDDEDDDDLDEESQGSRGSPSPSYLIQLQEIFRASNLSRLEKLHLEQNEIESFAHVPDLFCSLPSLADLHLGDNKISGVNDLNLSCLLHLRFLDLEKNNIESLPQETLHKDRGVTPFFMVDLGGNNFSCDDCEKIMALKEWLIKTRVQVRNQNFLACHALRDVKCPNIPNIQLPSNKNLNEETHGSAAVAVTIFLCLSVVALAIGAAYMNRTWITAKMSPVIQTVTRKVQYTTIGRQEDEVREVNV</sequence>
<reference evidence="6" key="1">
    <citation type="submission" date="2013-04" db="EMBL/GenBank/DDBJ databases">
        <authorList>
            <person name="Qu J."/>
            <person name="Murali S.C."/>
            <person name="Bandaranaike D."/>
            <person name="Bellair M."/>
            <person name="Blankenburg K."/>
            <person name="Chao H."/>
            <person name="Dinh H."/>
            <person name="Doddapaneni H."/>
            <person name="Downs B."/>
            <person name="Dugan-Rocha S."/>
            <person name="Elkadiri S."/>
            <person name="Gnanaolivu R.D."/>
            <person name="Hernandez B."/>
            <person name="Javaid M."/>
            <person name="Jayaseelan J.C."/>
            <person name="Lee S."/>
            <person name="Li M."/>
            <person name="Ming W."/>
            <person name="Munidasa M."/>
            <person name="Muniz J."/>
            <person name="Nguyen L."/>
            <person name="Ongeri F."/>
            <person name="Osuji N."/>
            <person name="Pu L.-L."/>
            <person name="Puazo M."/>
            <person name="Qu C."/>
            <person name="Quiroz J."/>
            <person name="Raj R."/>
            <person name="Weissenberger G."/>
            <person name="Xin Y."/>
            <person name="Zou X."/>
            <person name="Han Y."/>
            <person name="Richards S."/>
            <person name="Worley K."/>
            <person name="Muzny D."/>
            <person name="Gibbs R."/>
        </authorList>
    </citation>
    <scope>NUCLEOTIDE SEQUENCE</scope>
    <source>
        <strain evidence="6">Sampled in the wild</strain>
    </source>
</reference>
<feature type="region of interest" description="Disordered" evidence="4">
    <location>
        <begin position="207"/>
        <end position="249"/>
    </location>
</feature>
<feature type="compositionally biased region" description="Acidic residues" evidence="4">
    <location>
        <begin position="211"/>
        <end position="240"/>
    </location>
</feature>
<dbReference type="InterPro" id="IPR003591">
    <property type="entry name" value="Leu-rich_rpt_typical-subtyp"/>
</dbReference>
<dbReference type="InterPro" id="IPR016024">
    <property type="entry name" value="ARM-type_fold"/>
</dbReference>
<dbReference type="EMBL" id="KZ308794">
    <property type="protein sequence ID" value="KAG8234288.1"/>
    <property type="molecule type" value="Genomic_DNA"/>
</dbReference>
<dbReference type="InterPro" id="IPR032675">
    <property type="entry name" value="LRR_dom_sf"/>
</dbReference>
<keyword evidence="5" id="KW-0812">Transmembrane</keyword>
<organism evidence="6 7">
    <name type="scientific">Ladona fulva</name>
    <name type="common">Scarce chaser dragonfly</name>
    <name type="synonym">Libellula fulva</name>
    <dbReference type="NCBI Taxonomy" id="123851"/>
    <lineage>
        <taxon>Eukaryota</taxon>
        <taxon>Metazoa</taxon>
        <taxon>Ecdysozoa</taxon>
        <taxon>Arthropoda</taxon>
        <taxon>Hexapoda</taxon>
        <taxon>Insecta</taxon>
        <taxon>Pterygota</taxon>
        <taxon>Palaeoptera</taxon>
        <taxon>Odonata</taxon>
        <taxon>Epiprocta</taxon>
        <taxon>Anisoptera</taxon>
        <taxon>Libelluloidea</taxon>
        <taxon>Libellulidae</taxon>
        <taxon>Ladona</taxon>
    </lineage>
</organism>
<comment type="caution">
    <text evidence="6">The sequence shown here is derived from an EMBL/GenBank/DDBJ whole genome shotgun (WGS) entry which is preliminary data.</text>
</comment>
<dbReference type="Proteomes" id="UP000792457">
    <property type="component" value="Unassembled WGS sequence"/>
</dbReference>
<evidence type="ECO:0000313" key="7">
    <source>
        <dbReference type="Proteomes" id="UP000792457"/>
    </source>
</evidence>
<dbReference type="Pfam" id="PF13855">
    <property type="entry name" value="LRR_8"/>
    <property type="match status" value="2"/>
</dbReference>
<dbReference type="GO" id="GO:0016020">
    <property type="term" value="C:membrane"/>
    <property type="evidence" value="ECO:0007669"/>
    <property type="project" value="TreeGrafter"/>
</dbReference>
<evidence type="ECO:0000256" key="5">
    <source>
        <dbReference type="SAM" id="Phobius"/>
    </source>
</evidence>
<evidence type="ECO:0000256" key="3">
    <source>
        <dbReference type="ARBA" id="ARBA00022737"/>
    </source>
</evidence>
<keyword evidence="5" id="KW-1133">Transmembrane helix</keyword>
<keyword evidence="3" id="KW-0677">Repeat</keyword>
<dbReference type="SMART" id="SM00369">
    <property type="entry name" value="LRR_TYP"/>
    <property type="match status" value="4"/>
</dbReference>
<evidence type="ECO:0000256" key="2">
    <source>
        <dbReference type="ARBA" id="ARBA00022729"/>
    </source>
</evidence>
<keyword evidence="2" id="KW-0732">Signal</keyword>
<dbReference type="InterPro" id="IPR052286">
    <property type="entry name" value="Wnt_signaling_inhibitor"/>
</dbReference>
<name>A0A8K0P6T8_LADFU</name>
<dbReference type="InterPro" id="IPR001611">
    <property type="entry name" value="Leu-rich_rpt"/>
</dbReference>
<reference evidence="6" key="2">
    <citation type="submission" date="2017-10" db="EMBL/GenBank/DDBJ databases">
        <title>Ladona fulva Genome sequencing and assembly.</title>
        <authorList>
            <person name="Murali S."/>
            <person name="Richards S."/>
            <person name="Bandaranaike D."/>
            <person name="Bellair M."/>
            <person name="Blankenburg K."/>
            <person name="Chao H."/>
            <person name="Dinh H."/>
            <person name="Doddapaneni H."/>
            <person name="Dugan-Rocha S."/>
            <person name="Elkadiri S."/>
            <person name="Gnanaolivu R."/>
            <person name="Hernandez B."/>
            <person name="Skinner E."/>
            <person name="Javaid M."/>
            <person name="Lee S."/>
            <person name="Li M."/>
            <person name="Ming W."/>
            <person name="Munidasa M."/>
            <person name="Muniz J."/>
            <person name="Nguyen L."/>
            <person name="Hughes D."/>
            <person name="Osuji N."/>
            <person name="Pu L.-L."/>
            <person name="Puazo M."/>
            <person name="Qu C."/>
            <person name="Quiroz J."/>
            <person name="Raj R."/>
            <person name="Weissenberger G."/>
            <person name="Xin Y."/>
            <person name="Zou X."/>
            <person name="Han Y."/>
            <person name="Worley K."/>
            <person name="Muzny D."/>
            <person name="Gibbs R."/>
        </authorList>
    </citation>
    <scope>NUCLEOTIDE SEQUENCE</scope>
    <source>
        <strain evidence="6">Sampled in the wild</strain>
    </source>
</reference>
<proteinExistence type="predicted"/>
<dbReference type="PANTHER" id="PTHR24364:SF18">
    <property type="entry name" value="LP06937P"/>
    <property type="match status" value="1"/>
</dbReference>
<evidence type="ECO:0000313" key="6">
    <source>
        <dbReference type="EMBL" id="KAG8234288.1"/>
    </source>
</evidence>
<keyword evidence="5" id="KW-0472">Membrane</keyword>
<keyword evidence="7" id="KW-1185">Reference proteome</keyword>
<dbReference type="AlphaFoldDB" id="A0A8K0P6T8"/>
<gene>
    <name evidence="6" type="ORF">J437_LFUL015013</name>
</gene>
<evidence type="ECO:0000256" key="1">
    <source>
        <dbReference type="ARBA" id="ARBA00022614"/>
    </source>
</evidence>
<evidence type="ECO:0000256" key="4">
    <source>
        <dbReference type="SAM" id="MobiDB-lite"/>
    </source>
</evidence>
<keyword evidence="1" id="KW-0433">Leucine-rich repeat</keyword>